<evidence type="ECO:0000256" key="2">
    <source>
        <dbReference type="ARBA" id="ARBA00022577"/>
    </source>
</evidence>
<name>A0A2P5AGD9_PARAD</name>
<dbReference type="PANTHER" id="PTHR33147">
    <property type="entry name" value="DEFENSIN-LIKE PROTEIN 1"/>
    <property type="match status" value="1"/>
</dbReference>
<dbReference type="InterPro" id="IPR036574">
    <property type="entry name" value="Scorpion_toxin-like_sf"/>
</dbReference>
<feature type="chain" id="PRO_5015149445" evidence="5">
    <location>
        <begin position="31"/>
        <end position="77"/>
    </location>
</feature>
<dbReference type="STRING" id="3476.A0A2P5AGD9"/>
<sequence length="77" mass="8899">MEKKVRFGGMVFFLLFILLASQEMVVPTEGRVCESKSHHYKRACLADHNCAMVCRTEGFTGGKCRGFRRRCFCTRRC</sequence>
<dbReference type="GO" id="GO:0031640">
    <property type="term" value="P:killing of cells of another organism"/>
    <property type="evidence" value="ECO:0007669"/>
    <property type="project" value="UniProtKB-KW"/>
</dbReference>
<evidence type="ECO:0000256" key="4">
    <source>
        <dbReference type="ARBA" id="ARBA00023157"/>
    </source>
</evidence>
<reference evidence="8" key="1">
    <citation type="submission" date="2016-06" db="EMBL/GenBank/DDBJ databases">
        <title>Parallel loss of symbiosis genes in relatives of nitrogen-fixing non-legume Parasponia.</title>
        <authorList>
            <person name="Van Velzen R."/>
            <person name="Holmer R."/>
            <person name="Bu F."/>
            <person name="Rutten L."/>
            <person name="Van Zeijl A."/>
            <person name="Liu W."/>
            <person name="Santuari L."/>
            <person name="Cao Q."/>
            <person name="Sharma T."/>
            <person name="Shen D."/>
            <person name="Roswanjaya Y."/>
            <person name="Wardhani T."/>
            <person name="Kalhor M.S."/>
            <person name="Jansen J."/>
            <person name="Van den Hoogen J."/>
            <person name="Gungor B."/>
            <person name="Hartog M."/>
            <person name="Hontelez J."/>
            <person name="Verver J."/>
            <person name="Yang W.-C."/>
            <person name="Schijlen E."/>
            <person name="Repin R."/>
            <person name="Schilthuizen M."/>
            <person name="Schranz E."/>
            <person name="Heidstra R."/>
            <person name="Miyata K."/>
            <person name="Fedorova E."/>
            <person name="Kohlen W."/>
            <person name="Bisseling T."/>
            <person name="Smit S."/>
            <person name="Geurts R."/>
        </authorList>
    </citation>
    <scope>NUCLEOTIDE SEQUENCE [LARGE SCALE GENOMIC DNA]</scope>
    <source>
        <strain evidence="8">cv. WU1-14</strain>
    </source>
</reference>
<keyword evidence="8" id="KW-1185">Reference proteome</keyword>
<keyword evidence="1" id="KW-0929">Antimicrobial</keyword>
<dbReference type="InterPro" id="IPR003614">
    <property type="entry name" value="Knottins"/>
</dbReference>
<evidence type="ECO:0000313" key="8">
    <source>
        <dbReference type="Proteomes" id="UP000237105"/>
    </source>
</evidence>
<dbReference type="PANTHER" id="PTHR33147:SF133">
    <property type="entry name" value="DEFENSIN-LIKE PROTEIN 6-RELATED"/>
    <property type="match status" value="1"/>
</dbReference>
<organism evidence="7 8">
    <name type="scientific">Parasponia andersonii</name>
    <name type="common">Sponia andersonii</name>
    <dbReference type="NCBI Taxonomy" id="3476"/>
    <lineage>
        <taxon>Eukaryota</taxon>
        <taxon>Viridiplantae</taxon>
        <taxon>Streptophyta</taxon>
        <taxon>Embryophyta</taxon>
        <taxon>Tracheophyta</taxon>
        <taxon>Spermatophyta</taxon>
        <taxon>Magnoliopsida</taxon>
        <taxon>eudicotyledons</taxon>
        <taxon>Gunneridae</taxon>
        <taxon>Pentapetalae</taxon>
        <taxon>rosids</taxon>
        <taxon>fabids</taxon>
        <taxon>Rosales</taxon>
        <taxon>Cannabaceae</taxon>
        <taxon>Parasponia</taxon>
    </lineage>
</organism>
<keyword evidence="3 5" id="KW-0732">Signal</keyword>
<keyword evidence="4" id="KW-1015">Disulfide bond</keyword>
<evidence type="ECO:0000256" key="1">
    <source>
        <dbReference type="ARBA" id="ARBA00022529"/>
    </source>
</evidence>
<feature type="domain" description="Knottins-like" evidence="6">
    <location>
        <begin position="32"/>
        <end position="77"/>
    </location>
</feature>
<evidence type="ECO:0000313" key="7">
    <source>
        <dbReference type="EMBL" id="PON35606.1"/>
    </source>
</evidence>
<comment type="caution">
    <text evidence="7">The sequence shown here is derived from an EMBL/GenBank/DDBJ whole genome shotgun (WGS) entry which is preliminary data.</text>
</comment>
<dbReference type="GO" id="GO:0050832">
    <property type="term" value="P:defense response to fungus"/>
    <property type="evidence" value="ECO:0007669"/>
    <property type="project" value="UniProtKB-KW"/>
</dbReference>
<dbReference type="InterPro" id="IPR008176">
    <property type="entry name" value="Defensin_plant"/>
</dbReference>
<dbReference type="SUPFAM" id="SSF57095">
    <property type="entry name" value="Scorpion toxin-like"/>
    <property type="match status" value="1"/>
</dbReference>
<feature type="signal peptide" evidence="5">
    <location>
        <begin position="1"/>
        <end position="30"/>
    </location>
</feature>
<accession>A0A2P5AGD9</accession>
<gene>
    <name evidence="7" type="ORF">PanWU01x14_335070</name>
</gene>
<protein>
    <submittedName>
        <fullName evidence="7">Gamma Purothionin</fullName>
    </submittedName>
</protein>
<dbReference type="SMART" id="SM00505">
    <property type="entry name" value="Knot1"/>
    <property type="match status" value="1"/>
</dbReference>
<evidence type="ECO:0000259" key="6">
    <source>
        <dbReference type="SMART" id="SM00505"/>
    </source>
</evidence>
<evidence type="ECO:0000256" key="3">
    <source>
        <dbReference type="ARBA" id="ARBA00022729"/>
    </source>
</evidence>
<evidence type="ECO:0000256" key="5">
    <source>
        <dbReference type="SAM" id="SignalP"/>
    </source>
</evidence>
<keyword evidence="2" id="KW-0295">Fungicide</keyword>
<dbReference type="Proteomes" id="UP000237105">
    <property type="component" value="Unassembled WGS sequence"/>
</dbReference>
<dbReference type="Gene3D" id="3.30.30.10">
    <property type="entry name" value="Knottin, scorpion toxin-like"/>
    <property type="match status" value="1"/>
</dbReference>
<dbReference type="EMBL" id="JXTB01000605">
    <property type="protein sequence ID" value="PON35606.1"/>
    <property type="molecule type" value="Genomic_DNA"/>
</dbReference>
<dbReference type="OrthoDB" id="1063609at2759"/>
<dbReference type="PRINTS" id="PR00288">
    <property type="entry name" value="PUROTHIONIN"/>
</dbReference>
<proteinExistence type="predicted"/>
<dbReference type="Pfam" id="PF00304">
    <property type="entry name" value="Gamma-thionin"/>
    <property type="match status" value="1"/>
</dbReference>
<dbReference type="AlphaFoldDB" id="A0A2P5AGD9"/>